<dbReference type="InterPro" id="IPR006571">
    <property type="entry name" value="TLDc_dom"/>
</dbReference>
<evidence type="ECO:0000259" key="1">
    <source>
        <dbReference type="PROSITE" id="PS50097"/>
    </source>
</evidence>
<dbReference type="Pfam" id="PF07707">
    <property type="entry name" value="BACK"/>
    <property type="match status" value="1"/>
</dbReference>
<dbReference type="InterPro" id="IPR051481">
    <property type="entry name" value="BTB-POZ/Galectin-3-binding"/>
</dbReference>
<dbReference type="InterPro" id="IPR011333">
    <property type="entry name" value="SKP1/BTB/POZ_sf"/>
</dbReference>
<dbReference type="SMART" id="SM00584">
    <property type="entry name" value="TLDc"/>
    <property type="match status" value="1"/>
</dbReference>
<sequence>MKYDFPESFVRDYDKLLKDGQCSDVIIRVGISLIHYFRHYYALEGVKVLELLVAVDELLLRDFIDKLKLFIHQKLETLIKQDAISVLEMVFQYDVCESFREPCLHLICTYPDTLFMHHNFIQLEKSLLIHILQCDSLGTLNEIEIWNYLIKWGIAQDETLQNKDIKSWKINDYIILKNIIHECIYLIRWHMIPPNEFWKNRSFLKNILSEELYKELGEYYLDPTTPLKDVVPRLRKLPITDKNAKKKKFEDLSCMDLTKVNEKLLKEEDDCDVIIHAGKGLYLKELYAHSLILNIRSSYFNHALTNNQVKKEGKYFVFQFPNISANIFEIILRYIYTATITFYGLKGVETLQLLIAANELHLEDIISPLISFIRQKFEEFMNQDAFKRNLSVFKNTLSSELYQNIWNYHLDSDSLPHDVTILAPRHIQVHMPLIRSQHFNIIASWIDKKDLQKMPPNDTYYSFHNNPYDFNLIYCSKRDGFEKFHDFCDDKGPTIIIAKVQINESDTCLFGGYNDLSWKNYNNKSSQKKISYSRSDKNFLFSFDNKEDYSTSKLARVKKGKIAVGYDSETGPFFGSSKSYYEISISGDLIISSKNKIIRYGTNYPDFKKFAKLQNIDNCKVEDYEVWKINIKKGNI</sequence>
<evidence type="ECO:0000259" key="2">
    <source>
        <dbReference type="PROSITE" id="PS51886"/>
    </source>
</evidence>
<reference evidence="3 4" key="1">
    <citation type="submission" date="2021-06" db="EMBL/GenBank/DDBJ databases">
        <authorList>
            <person name="Kallberg Y."/>
            <person name="Tangrot J."/>
            <person name="Rosling A."/>
        </authorList>
    </citation>
    <scope>NUCLEOTIDE SEQUENCE [LARGE SCALE GENOMIC DNA]</scope>
    <source>
        <strain evidence="3 4">120-4 pot B 10/14</strain>
    </source>
</reference>
<evidence type="ECO:0000313" key="4">
    <source>
        <dbReference type="Proteomes" id="UP000789901"/>
    </source>
</evidence>
<keyword evidence="4" id="KW-1185">Reference proteome</keyword>
<dbReference type="PROSITE" id="PS50097">
    <property type="entry name" value="BTB"/>
    <property type="match status" value="1"/>
</dbReference>
<dbReference type="Gene3D" id="3.30.710.10">
    <property type="entry name" value="Potassium Channel Kv1.1, Chain A"/>
    <property type="match status" value="1"/>
</dbReference>
<dbReference type="EMBL" id="CAJVQB010016742">
    <property type="protein sequence ID" value="CAG8781265.1"/>
    <property type="molecule type" value="Genomic_DNA"/>
</dbReference>
<organism evidence="3 4">
    <name type="scientific">Gigaspora margarita</name>
    <dbReference type="NCBI Taxonomy" id="4874"/>
    <lineage>
        <taxon>Eukaryota</taxon>
        <taxon>Fungi</taxon>
        <taxon>Fungi incertae sedis</taxon>
        <taxon>Mucoromycota</taxon>
        <taxon>Glomeromycotina</taxon>
        <taxon>Glomeromycetes</taxon>
        <taxon>Diversisporales</taxon>
        <taxon>Gigasporaceae</taxon>
        <taxon>Gigaspora</taxon>
    </lineage>
</organism>
<dbReference type="Proteomes" id="UP000789901">
    <property type="component" value="Unassembled WGS sequence"/>
</dbReference>
<feature type="domain" description="TLDc" evidence="2">
    <location>
        <begin position="432"/>
        <end position="630"/>
    </location>
</feature>
<comment type="caution">
    <text evidence="3">The sequence shown here is derived from an EMBL/GenBank/DDBJ whole genome shotgun (WGS) entry which is preliminary data.</text>
</comment>
<dbReference type="InterPro" id="IPR011705">
    <property type="entry name" value="BACK"/>
</dbReference>
<dbReference type="Pfam" id="PF00651">
    <property type="entry name" value="BTB"/>
    <property type="match status" value="1"/>
</dbReference>
<evidence type="ECO:0000313" key="3">
    <source>
        <dbReference type="EMBL" id="CAG8781265.1"/>
    </source>
</evidence>
<dbReference type="SUPFAM" id="SSF54695">
    <property type="entry name" value="POZ domain"/>
    <property type="match status" value="1"/>
</dbReference>
<proteinExistence type="predicted"/>
<dbReference type="InterPro" id="IPR000210">
    <property type="entry name" value="BTB/POZ_dom"/>
</dbReference>
<dbReference type="CDD" id="cd18186">
    <property type="entry name" value="BTB_POZ_ZBTB_KLHL-like"/>
    <property type="match status" value="1"/>
</dbReference>
<name>A0ABN7VKJ8_GIGMA</name>
<dbReference type="PANTHER" id="PTHR24410:SF23">
    <property type="entry name" value="BTB DOMAIN-CONTAINING PROTEIN-RELATED"/>
    <property type="match status" value="1"/>
</dbReference>
<dbReference type="PROSITE" id="PS51886">
    <property type="entry name" value="TLDC"/>
    <property type="match status" value="1"/>
</dbReference>
<gene>
    <name evidence="3" type="ORF">GMARGA_LOCUS19761</name>
</gene>
<dbReference type="Gene3D" id="1.25.40.420">
    <property type="match status" value="1"/>
</dbReference>
<protein>
    <submittedName>
        <fullName evidence="3">25639_t:CDS:1</fullName>
    </submittedName>
</protein>
<dbReference type="PANTHER" id="PTHR24410">
    <property type="entry name" value="HL07962P-RELATED"/>
    <property type="match status" value="1"/>
</dbReference>
<accession>A0ABN7VKJ8</accession>
<feature type="domain" description="BTB" evidence="1">
    <location>
        <begin position="271"/>
        <end position="344"/>
    </location>
</feature>
<dbReference type="SMART" id="SM00225">
    <property type="entry name" value="BTB"/>
    <property type="match status" value="1"/>
</dbReference>